<evidence type="ECO:0000313" key="2">
    <source>
        <dbReference type="EMBL" id="KAG7528240.1"/>
    </source>
</evidence>
<feature type="compositionally biased region" description="Polar residues" evidence="1">
    <location>
        <begin position="151"/>
        <end position="186"/>
    </location>
</feature>
<dbReference type="Proteomes" id="UP000812966">
    <property type="component" value="Unassembled WGS sequence"/>
</dbReference>
<proteinExistence type="predicted"/>
<dbReference type="EMBL" id="JABELV010000196">
    <property type="protein sequence ID" value="KAG7528240.1"/>
    <property type="molecule type" value="Genomic_DNA"/>
</dbReference>
<evidence type="ECO:0000256" key="1">
    <source>
        <dbReference type="SAM" id="MobiDB-lite"/>
    </source>
</evidence>
<evidence type="ECO:0000313" key="3">
    <source>
        <dbReference type="Proteomes" id="UP000812966"/>
    </source>
</evidence>
<feature type="region of interest" description="Disordered" evidence="1">
    <location>
        <begin position="122"/>
        <end position="186"/>
    </location>
</feature>
<reference evidence="2" key="1">
    <citation type="submission" date="2020-04" db="EMBL/GenBank/DDBJ databases">
        <title>Analysis of mating type loci in Filobasidium floriforme.</title>
        <authorList>
            <person name="Nowrousian M."/>
        </authorList>
    </citation>
    <scope>NUCLEOTIDE SEQUENCE</scope>
    <source>
        <strain evidence="2">CBS 6242</strain>
    </source>
</reference>
<comment type="caution">
    <text evidence="2">The sequence shown here is derived from an EMBL/GenBank/DDBJ whole genome shotgun (WGS) entry which is preliminary data.</text>
</comment>
<organism evidence="2 3">
    <name type="scientific">Filobasidium floriforme</name>
    <dbReference type="NCBI Taxonomy" id="5210"/>
    <lineage>
        <taxon>Eukaryota</taxon>
        <taxon>Fungi</taxon>
        <taxon>Dikarya</taxon>
        <taxon>Basidiomycota</taxon>
        <taxon>Agaricomycotina</taxon>
        <taxon>Tremellomycetes</taxon>
        <taxon>Filobasidiales</taxon>
        <taxon>Filobasidiaceae</taxon>
        <taxon>Filobasidium</taxon>
    </lineage>
</organism>
<keyword evidence="3" id="KW-1185">Reference proteome</keyword>
<dbReference type="AlphaFoldDB" id="A0A8K0JKS5"/>
<gene>
    <name evidence="2" type="ORF">FFLO_06306</name>
</gene>
<accession>A0A8K0JKS5</accession>
<feature type="compositionally biased region" description="Basic and acidic residues" evidence="1">
    <location>
        <begin position="132"/>
        <end position="150"/>
    </location>
</feature>
<sequence>MPHDDGELEVHVTFYSNKKSGRSEIDEIVIKRPSNPTETEAKLIAAAKFRDSWNDDLDGGLRWMAPMWLYGYWVVKARSRHTDSSAVLHHLLRGNDFKSVLKNHMTWAIKHFEKTYHGRAAVPPLPVDEQEKDPKLSSDQEDGDSMRTAEKSFNTSFDARTTDTSSGNSGQPSDSTHTEDSVPQQK</sequence>
<protein>
    <submittedName>
        <fullName evidence="2">Uncharacterized protein</fullName>
    </submittedName>
</protein>
<name>A0A8K0JKS5_9TREE</name>